<dbReference type="InterPro" id="IPR053293">
    <property type="entry name" value="OCM_Kinase"/>
</dbReference>
<sequence>MASNSKSAAFEFELFEGDPENLKTVVATPNQISPWIDPSALKLKHRIGRGPFGDVWLATHHRSTEDYDEYHEVAVKMLHPIKEDHMQAFVDKFEDLFSKYQGTQGVCRLHGISIRTGKICIVMKFYEGSIGDKMARLKGGKLPLPDVFRYGIELAQGILKLHMKGILVLNLKPCNFLLNENDQAFLGDFGIPSLLLGIPLPSPDMALRLGTPNYMAPEQWEPEVRGPISFETDSWGFGCSIVEMLSGVQPWCGRSVEEIFHSVVIKQEKPHLPSGLPPAVENVLRGCFEYDFRNRPLMGDMLDAFRSSQNAVYGDGGWIGLGNRTLADKLTGIGYTEWLLSKDQLQIGDTVRSRKPPNSCKVESMNVPEGTIVGLETDGFLLVRVHGIHDPLRVHSSTLERVTFGLAAGDWVRVKEEDKKKHSPVGILHSIQRDGTVAVGFIGVETLWKGNSSELQMAESFCVGQFVRLKANILSPRFEWPQKKGAEWITGRISQILPNGCLVIRFPGRLVFKEAARSFLADPAEVELVSFKTCSGVVKKYQHLEDFHWAVRPLVIALGFFTAMKLGLFVGKKIGRSRRKKDRSILIEGGDGKNQDSQTGGNAAWLPPSVTNMLFREGSTTVAASMGGSTTAYGIEWQEVRNWLGDFYGFDPSENINTAASLFQTHPLTMELFIYSLIEYISISISLTTTDFLGRGSDVMFTSICHSIHPSYSGGLTVNSTFTECRQSLHQSYGGVFMTHVKCGSSNSLISGFTLYITMMWLDLRTFAS</sequence>
<dbReference type="Gene3D" id="3.30.200.20">
    <property type="entry name" value="Phosphorylase Kinase, domain 1"/>
    <property type="match status" value="1"/>
</dbReference>
<dbReference type="InterPro" id="IPR011009">
    <property type="entry name" value="Kinase-like_dom_sf"/>
</dbReference>
<dbReference type="InParanoid" id="A0A200PNS7"/>
<dbReference type="CDD" id="cd14014">
    <property type="entry name" value="STKc_PknB_like"/>
    <property type="match status" value="1"/>
</dbReference>
<dbReference type="GO" id="GO:0004672">
    <property type="term" value="F:protein kinase activity"/>
    <property type="evidence" value="ECO:0007669"/>
    <property type="project" value="InterPro"/>
</dbReference>
<reference evidence="3 4" key="1">
    <citation type="journal article" date="2017" name="Mol. Plant">
        <title>The Genome of Medicinal Plant Macleaya cordata Provides New Insights into Benzylisoquinoline Alkaloids Metabolism.</title>
        <authorList>
            <person name="Liu X."/>
            <person name="Liu Y."/>
            <person name="Huang P."/>
            <person name="Ma Y."/>
            <person name="Qing Z."/>
            <person name="Tang Q."/>
            <person name="Cao H."/>
            <person name="Cheng P."/>
            <person name="Zheng Y."/>
            <person name="Yuan Z."/>
            <person name="Zhou Y."/>
            <person name="Liu J."/>
            <person name="Tang Z."/>
            <person name="Zhuo Y."/>
            <person name="Zhang Y."/>
            <person name="Yu L."/>
            <person name="Huang J."/>
            <person name="Yang P."/>
            <person name="Peng Q."/>
            <person name="Zhang J."/>
            <person name="Jiang W."/>
            <person name="Zhang Z."/>
            <person name="Lin K."/>
            <person name="Ro D.K."/>
            <person name="Chen X."/>
            <person name="Xiong X."/>
            <person name="Shang Y."/>
            <person name="Huang S."/>
            <person name="Zeng J."/>
        </authorList>
    </citation>
    <scope>NUCLEOTIDE SEQUENCE [LARGE SCALE GENOMIC DNA]</scope>
    <source>
        <strain evidence="4">cv. BLH2017</strain>
        <tissue evidence="3">Root</tissue>
    </source>
</reference>
<keyword evidence="3" id="KW-0808">Transferase</keyword>
<dbReference type="FunCoup" id="A0A200PNS7">
    <property type="interactions" value="1374"/>
</dbReference>
<dbReference type="PANTHER" id="PTHR47209:SF1">
    <property type="entry name" value="OS06G0639500 PROTEIN"/>
    <property type="match status" value="1"/>
</dbReference>
<evidence type="ECO:0000256" key="1">
    <source>
        <dbReference type="SAM" id="Phobius"/>
    </source>
</evidence>
<keyword evidence="4" id="KW-1185">Reference proteome</keyword>
<dbReference type="STRING" id="56857.A0A200PNS7"/>
<keyword evidence="3" id="KW-0418">Kinase</keyword>
<evidence type="ECO:0000313" key="3">
    <source>
        <dbReference type="EMBL" id="OUZ99865.1"/>
    </source>
</evidence>
<dbReference type="EMBL" id="MVGT01004388">
    <property type="protein sequence ID" value="OUZ99865.1"/>
    <property type="molecule type" value="Genomic_DNA"/>
</dbReference>
<dbReference type="SUPFAM" id="SSF56112">
    <property type="entry name" value="Protein kinase-like (PK-like)"/>
    <property type="match status" value="1"/>
</dbReference>
<dbReference type="OrthoDB" id="4062651at2759"/>
<comment type="caution">
    <text evidence="3">The sequence shown here is derived from an EMBL/GenBank/DDBJ whole genome shotgun (WGS) entry which is preliminary data.</text>
</comment>
<dbReference type="Pfam" id="PF07714">
    <property type="entry name" value="PK_Tyr_Ser-Thr"/>
    <property type="match status" value="1"/>
</dbReference>
<dbReference type="InterPro" id="IPR001245">
    <property type="entry name" value="Ser-Thr/Tyr_kinase_cat_dom"/>
</dbReference>
<dbReference type="InterPro" id="IPR000719">
    <property type="entry name" value="Prot_kinase_dom"/>
</dbReference>
<dbReference type="OMA" id="FQMAESY"/>
<dbReference type="Proteomes" id="UP000195402">
    <property type="component" value="Unassembled WGS sequence"/>
</dbReference>
<protein>
    <submittedName>
        <fullName evidence="3">Protein kinase domain</fullName>
    </submittedName>
</protein>
<keyword evidence="1" id="KW-0472">Membrane</keyword>
<name>A0A200PNS7_MACCD</name>
<accession>A0A200PNS7</accession>
<proteinExistence type="predicted"/>
<dbReference type="AlphaFoldDB" id="A0A200PNS7"/>
<evidence type="ECO:0000313" key="4">
    <source>
        <dbReference type="Proteomes" id="UP000195402"/>
    </source>
</evidence>
<keyword evidence="1" id="KW-1133">Transmembrane helix</keyword>
<keyword evidence="1" id="KW-0812">Transmembrane</keyword>
<dbReference type="PANTHER" id="PTHR47209">
    <property type="entry name" value="OS06G0639500 PROTEIN"/>
    <property type="match status" value="1"/>
</dbReference>
<dbReference type="GO" id="GO:0005524">
    <property type="term" value="F:ATP binding"/>
    <property type="evidence" value="ECO:0007669"/>
    <property type="project" value="InterPro"/>
</dbReference>
<dbReference type="PROSITE" id="PS50011">
    <property type="entry name" value="PROTEIN_KINASE_DOM"/>
    <property type="match status" value="1"/>
</dbReference>
<feature type="transmembrane region" description="Helical" evidence="1">
    <location>
        <begin position="549"/>
        <end position="571"/>
    </location>
</feature>
<dbReference type="Gene3D" id="1.10.510.10">
    <property type="entry name" value="Transferase(Phosphotransferase) domain 1"/>
    <property type="match status" value="1"/>
</dbReference>
<gene>
    <name evidence="3" type="ORF">BVC80_9067g51</name>
</gene>
<organism evidence="3 4">
    <name type="scientific">Macleaya cordata</name>
    <name type="common">Five-seeded plume-poppy</name>
    <name type="synonym">Bocconia cordata</name>
    <dbReference type="NCBI Taxonomy" id="56857"/>
    <lineage>
        <taxon>Eukaryota</taxon>
        <taxon>Viridiplantae</taxon>
        <taxon>Streptophyta</taxon>
        <taxon>Embryophyta</taxon>
        <taxon>Tracheophyta</taxon>
        <taxon>Spermatophyta</taxon>
        <taxon>Magnoliopsida</taxon>
        <taxon>Ranunculales</taxon>
        <taxon>Papaveraceae</taxon>
        <taxon>Papaveroideae</taxon>
        <taxon>Macleaya</taxon>
    </lineage>
</organism>
<feature type="domain" description="Protein kinase" evidence="2">
    <location>
        <begin position="41"/>
        <end position="313"/>
    </location>
</feature>
<evidence type="ECO:0000259" key="2">
    <source>
        <dbReference type="PROSITE" id="PS50011"/>
    </source>
</evidence>